<evidence type="ECO:0000313" key="2">
    <source>
        <dbReference type="Proteomes" id="UP001497512"/>
    </source>
</evidence>
<dbReference type="EMBL" id="OZ019894">
    <property type="protein sequence ID" value="CAK9215019.1"/>
    <property type="molecule type" value="Genomic_DNA"/>
</dbReference>
<gene>
    <name evidence="1" type="ORF">CSSPTR1EN2_LOCUS12522</name>
</gene>
<sequence>MLFHSLAYVKANDAQYGLKVAFRDPKTSKIIFDIDKNIVNTIVGDMLFDLADESDNNEDVDVEDHVFGSEVEFNAVMCLHLDANTTAKSQVLALFK</sequence>
<dbReference type="Proteomes" id="UP001497512">
    <property type="component" value="Chromosome 2"/>
</dbReference>
<keyword evidence="2" id="KW-1185">Reference proteome</keyword>
<accession>A0ABP0U940</accession>
<protein>
    <submittedName>
        <fullName evidence="1">Uncharacterized protein</fullName>
    </submittedName>
</protein>
<reference evidence="1" key="1">
    <citation type="submission" date="2024-02" db="EMBL/GenBank/DDBJ databases">
        <authorList>
            <consortium name="ELIXIR-Norway"/>
            <consortium name="Elixir Norway"/>
        </authorList>
    </citation>
    <scope>NUCLEOTIDE SEQUENCE</scope>
</reference>
<proteinExistence type="predicted"/>
<organism evidence="1 2">
    <name type="scientific">Sphagnum troendelagicum</name>
    <dbReference type="NCBI Taxonomy" id="128251"/>
    <lineage>
        <taxon>Eukaryota</taxon>
        <taxon>Viridiplantae</taxon>
        <taxon>Streptophyta</taxon>
        <taxon>Embryophyta</taxon>
        <taxon>Bryophyta</taxon>
        <taxon>Sphagnophytina</taxon>
        <taxon>Sphagnopsida</taxon>
        <taxon>Sphagnales</taxon>
        <taxon>Sphagnaceae</taxon>
        <taxon>Sphagnum</taxon>
    </lineage>
</organism>
<name>A0ABP0U940_9BRYO</name>
<evidence type="ECO:0000313" key="1">
    <source>
        <dbReference type="EMBL" id="CAK9215019.1"/>
    </source>
</evidence>